<keyword evidence="5 7" id="KW-1133">Transmembrane helix</keyword>
<comment type="caution">
    <text evidence="11">The sequence shown here is derived from an EMBL/GenBank/DDBJ whole genome shotgun (WGS) entry which is preliminary data.</text>
</comment>
<dbReference type="InterPro" id="IPR010920">
    <property type="entry name" value="LSM_dom_sf"/>
</dbReference>
<sequence>MMEAVTHSPVGLFFMNFITAIAILFVGRIVIRWLVKLLRKIMVRANLDPILVNFASSITTGVLLVILLIASIDRLGVDTTSFIAVLGAAGLAVGLALKDSLQNFAAGIMMIIFRPFKLGDFIEAGGVSGIVEKISVFSTIMKTGDNREIIVPNGQIYAGAITNYSARDTRRIDLIFGIGYDDDMVKAQHIMADILATHELILADPAPAITVAELADSSVNFNVRPWVKASDYWPVRSDLLQKIKLAFDENGISIPYPQMDVHTDKDPLAEDKPES</sequence>
<comment type="similarity">
    <text evidence="2">Belongs to the MscS (TC 1.A.23) family.</text>
</comment>
<keyword evidence="4 7" id="KW-0812">Transmembrane</keyword>
<protein>
    <recommendedName>
        <fullName evidence="12">Mechanosensitive ion channel protein MscS</fullName>
    </recommendedName>
</protein>
<dbReference type="Gene3D" id="3.30.70.100">
    <property type="match status" value="1"/>
</dbReference>
<feature type="transmembrane region" description="Helical" evidence="7">
    <location>
        <begin position="82"/>
        <end position="101"/>
    </location>
</feature>
<evidence type="ECO:0000256" key="4">
    <source>
        <dbReference type="ARBA" id="ARBA00022692"/>
    </source>
</evidence>
<accession>A0A0F9Q441</accession>
<dbReference type="EMBL" id="LAZR01004501">
    <property type="protein sequence ID" value="KKN08041.1"/>
    <property type="molecule type" value="Genomic_DNA"/>
</dbReference>
<evidence type="ECO:0008006" key="12">
    <source>
        <dbReference type="Google" id="ProtNLM"/>
    </source>
</evidence>
<evidence type="ECO:0000256" key="5">
    <source>
        <dbReference type="ARBA" id="ARBA00022989"/>
    </source>
</evidence>
<evidence type="ECO:0000259" key="9">
    <source>
        <dbReference type="Pfam" id="PF21082"/>
    </source>
</evidence>
<dbReference type="Pfam" id="PF21088">
    <property type="entry name" value="MS_channel_1st"/>
    <property type="match status" value="1"/>
</dbReference>
<dbReference type="AlphaFoldDB" id="A0A0F9Q441"/>
<dbReference type="InterPro" id="IPR006685">
    <property type="entry name" value="MscS_channel_2nd"/>
</dbReference>
<dbReference type="SUPFAM" id="SSF50182">
    <property type="entry name" value="Sm-like ribonucleoproteins"/>
    <property type="match status" value="1"/>
</dbReference>
<dbReference type="InterPro" id="IPR011066">
    <property type="entry name" value="MscS_channel_C_sf"/>
</dbReference>
<evidence type="ECO:0000313" key="11">
    <source>
        <dbReference type="EMBL" id="KKN08041.1"/>
    </source>
</evidence>
<organism evidence="11">
    <name type="scientific">marine sediment metagenome</name>
    <dbReference type="NCBI Taxonomy" id="412755"/>
    <lineage>
        <taxon>unclassified sequences</taxon>
        <taxon>metagenomes</taxon>
        <taxon>ecological metagenomes</taxon>
    </lineage>
</organism>
<evidence type="ECO:0000256" key="6">
    <source>
        <dbReference type="ARBA" id="ARBA00023136"/>
    </source>
</evidence>
<dbReference type="InterPro" id="IPR023408">
    <property type="entry name" value="MscS_beta-dom_sf"/>
</dbReference>
<feature type="transmembrane region" description="Helical" evidence="7">
    <location>
        <begin position="12"/>
        <end position="31"/>
    </location>
</feature>
<keyword evidence="6 7" id="KW-0472">Membrane</keyword>
<dbReference type="Gene3D" id="1.10.287.1260">
    <property type="match status" value="1"/>
</dbReference>
<dbReference type="GO" id="GO:0005886">
    <property type="term" value="C:plasma membrane"/>
    <property type="evidence" value="ECO:0007669"/>
    <property type="project" value="UniProtKB-SubCell"/>
</dbReference>
<evidence type="ECO:0000256" key="3">
    <source>
        <dbReference type="ARBA" id="ARBA00022475"/>
    </source>
</evidence>
<dbReference type="InterPro" id="IPR049278">
    <property type="entry name" value="MS_channel_C"/>
</dbReference>
<feature type="domain" description="Mechanosensitive ion channel MscS C-terminal" evidence="9">
    <location>
        <begin position="173"/>
        <end position="254"/>
    </location>
</feature>
<dbReference type="SUPFAM" id="SSF82689">
    <property type="entry name" value="Mechanosensitive channel protein MscS (YggB), C-terminal domain"/>
    <property type="match status" value="1"/>
</dbReference>
<evidence type="ECO:0000256" key="2">
    <source>
        <dbReference type="ARBA" id="ARBA00008017"/>
    </source>
</evidence>
<proteinExistence type="inferred from homology"/>
<dbReference type="InterPro" id="IPR011014">
    <property type="entry name" value="MscS_channel_TM-2"/>
</dbReference>
<name>A0A0F9Q441_9ZZZZ</name>
<dbReference type="InterPro" id="IPR008910">
    <property type="entry name" value="MSC_TM_helix"/>
</dbReference>
<reference evidence="11" key="1">
    <citation type="journal article" date="2015" name="Nature">
        <title>Complex archaea that bridge the gap between prokaryotes and eukaryotes.</title>
        <authorList>
            <person name="Spang A."/>
            <person name="Saw J.H."/>
            <person name="Jorgensen S.L."/>
            <person name="Zaremba-Niedzwiedzka K."/>
            <person name="Martijn J."/>
            <person name="Lind A.E."/>
            <person name="van Eijk R."/>
            <person name="Schleper C."/>
            <person name="Guy L."/>
            <person name="Ettema T.J."/>
        </authorList>
    </citation>
    <scope>NUCLEOTIDE SEQUENCE</scope>
</reference>
<dbReference type="PANTHER" id="PTHR30221:SF1">
    <property type="entry name" value="SMALL-CONDUCTANCE MECHANOSENSITIVE CHANNEL"/>
    <property type="match status" value="1"/>
</dbReference>
<gene>
    <name evidence="11" type="ORF">LCGC14_1060820</name>
</gene>
<dbReference type="PANTHER" id="PTHR30221">
    <property type="entry name" value="SMALL-CONDUCTANCE MECHANOSENSITIVE CHANNEL"/>
    <property type="match status" value="1"/>
</dbReference>
<feature type="transmembrane region" description="Helical" evidence="7">
    <location>
        <begin position="51"/>
        <end position="70"/>
    </location>
</feature>
<dbReference type="Gene3D" id="2.30.30.60">
    <property type="match status" value="1"/>
</dbReference>
<feature type="domain" description="Mechanosensitive ion channel MscS" evidence="8">
    <location>
        <begin position="99"/>
        <end position="165"/>
    </location>
</feature>
<keyword evidence="3" id="KW-1003">Cell membrane</keyword>
<dbReference type="InterPro" id="IPR049142">
    <property type="entry name" value="MS_channel_1st"/>
</dbReference>
<evidence type="ECO:0000259" key="10">
    <source>
        <dbReference type="Pfam" id="PF21088"/>
    </source>
</evidence>
<dbReference type="Pfam" id="PF21082">
    <property type="entry name" value="MS_channel_3rd"/>
    <property type="match status" value="1"/>
</dbReference>
<comment type="subcellular location">
    <subcellularLocation>
        <location evidence="1">Cell membrane</location>
        <topology evidence="1">Multi-pass membrane protein</topology>
    </subcellularLocation>
</comment>
<dbReference type="InterPro" id="IPR045275">
    <property type="entry name" value="MscS_archaea/bacteria_type"/>
</dbReference>
<evidence type="ECO:0000256" key="1">
    <source>
        <dbReference type="ARBA" id="ARBA00004651"/>
    </source>
</evidence>
<evidence type="ECO:0000259" key="8">
    <source>
        <dbReference type="Pfam" id="PF00924"/>
    </source>
</evidence>
<dbReference type="GO" id="GO:0008381">
    <property type="term" value="F:mechanosensitive monoatomic ion channel activity"/>
    <property type="evidence" value="ECO:0007669"/>
    <property type="project" value="InterPro"/>
</dbReference>
<dbReference type="Pfam" id="PF05552">
    <property type="entry name" value="MS_channel_1st_1"/>
    <property type="match status" value="1"/>
</dbReference>
<feature type="domain" description="Mechanosensitive ion channel transmembrane helices 2/3" evidence="10">
    <location>
        <begin position="62"/>
        <end position="98"/>
    </location>
</feature>
<evidence type="ECO:0000256" key="7">
    <source>
        <dbReference type="SAM" id="Phobius"/>
    </source>
</evidence>
<dbReference type="Pfam" id="PF00924">
    <property type="entry name" value="MS_channel_2nd"/>
    <property type="match status" value="1"/>
</dbReference>
<dbReference type="SUPFAM" id="SSF82861">
    <property type="entry name" value="Mechanosensitive channel protein MscS (YggB), transmembrane region"/>
    <property type="match status" value="1"/>
</dbReference>